<feature type="transmembrane region" description="Helical" evidence="1">
    <location>
        <begin position="70"/>
        <end position="89"/>
    </location>
</feature>
<dbReference type="Pfam" id="PF04749">
    <property type="entry name" value="PLAC8"/>
    <property type="match status" value="1"/>
</dbReference>
<accession>A0A059BFT8</accession>
<reference evidence="2" key="1">
    <citation type="submission" date="2013-07" db="EMBL/GenBank/DDBJ databases">
        <title>The genome of Eucalyptus grandis.</title>
        <authorList>
            <person name="Schmutz J."/>
            <person name="Hayes R."/>
            <person name="Myburg A."/>
            <person name="Tuskan G."/>
            <person name="Grattapaglia D."/>
            <person name="Rokhsar D.S."/>
        </authorList>
    </citation>
    <scope>NUCLEOTIDE SEQUENCE</scope>
    <source>
        <tissue evidence="2">Leaf extractions</tissue>
    </source>
</reference>
<dbReference type="Gramene" id="KCW64540">
    <property type="protein sequence ID" value="KCW64540"/>
    <property type="gene ID" value="EUGRSUZ_G02145"/>
</dbReference>
<feature type="transmembrane region" description="Helical" evidence="1">
    <location>
        <begin position="33"/>
        <end position="50"/>
    </location>
</feature>
<dbReference type="InterPro" id="IPR006461">
    <property type="entry name" value="PLAC_motif_containing"/>
</dbReference>
<dbReference type="NCBIfam" id="TIGR01571">
    <property type="entry name" value="A_thal_Cys_rich"/>
    <property type="match status" value="1"/>
</dbReference>
<dbReference type="PANTHER" id="PTHR15907">
    <property type="entry name" value="DUF614 FAMILY PROTEIN-RELATED"/>
    <property type="match status" value="1"/>
</dbReference>
<dbReference type="InParanoid" id="A0A059BFT8"/>
<dbReference type="OMA" id="THPGMAY"/>
<dbReference type="STRING" id="71139.A0A059BFT8"/>
<protein>
    <submittedName>
        <fullName evidence="2">Uncharacterized protein</fullName>
    </submittedName>
</protein>
<evidence type="ECO:0000313" key="2">
    <source>
        <dbReference type="EMBL" id="KCW64540.1"/>
    </source>
</evidence>
<proteinExistence type="predicted"/>
<name>A0A059BFT8_EUCGR</name>
<keyword evidence="1" id="KW-1133">Transmembrane helix</keyword>
<keyword evidence="1" id="KW-0812">Transmembrane</keyword>
<evidence type="ECO:0000256" key="1">
    <source>
        <dbReference type="SAM" id="Phobius"/>
    </source>
</evidence>
<dbReference type="EMBL" id="KK198759">
    <property type="protein sequence ID" value="KCW64540.1"/>
    <property type="molecule type" value="Genomic_DNA"/>
</dbReference>
<organism evidence="2">
    <name type="scientific">Eucalyptus grandis</name>
    <name type="common">Flooded gum</name>
    <dbReference type="NCBI Taxonomy" id="71139"/>
    <lineage>
        <taxon>Eukaryota</taxon>
        <taxon>Viridiplantae</taxon>
        <taxon>Streptophyta</taxon>
        <taxon>Embryophyta</taxon>
        <taxon>Tracheophyta</taxon>
        <taxon>Spermatophyta</taxon>
        <taxon>Magnoliopsida</taxon>
        <taxon>eudicotyledons</taxon>
        <taxon>Gunneridae</taxon>
        <taxon>Pentapetalae</taxon>
        <taxon>rosids</taxon>
        <taxon>malvids</taxon>
        <taxon>Myrtales</taxon>
        <taxon>Myrtaceae</taxon>
        <taxon>Myrtoideae</taxon>
        <taxon>Eucalypteae</taxon>
        <taxon>Eucalyptus</taxon>
    </lineage>
</organism>
<keyword evidence="1" id="KW-0472">Membrane</keyword>
<dbReference type="AlphaFoldDB" id="A0A059BFT8"/>
<gene>
    <name evidence="2" type="ORF">EUGRSUZ_G02145</name>
</gene>
<sequence>MSLTNPSNVEEHPWSTGLCDCCGDIKSCNKKSVYIASFFFFLVLSLPRIKEKIQILEILDKGETSCVMNCAIYTLIYLLTSCACLYSCCYRTKLRRDFGLKEDPCNDCLVHCCCMYCALCQEYRELKSRGFNVEKGWAGNASQHGEVAMAPKVEGGMRR</sequence>